<evidence type="ECO:0000313" key="3">
    <source>
        <dbReference type="Proteomes" id="UP000219338"/>
    </source>
</evidence>
<feature type="domain" description="Protein kinase" evidence="1">
    <location>
        <begin position="1"/>
        <end position="63"/>
    </location>
</feature>
<dbReference type="SUPFAM" id="SSF56112">
    <property type="entry name" value="Protein kinase-like (PK-like)"/>
    <property type="match status" value="1"/>
</dbReference>
<dbReference type="InterPro" id="IPR000719">
    <property type="entry name" value="Prot_kinase_dom"/>
</dbReference>
<name>A0A284RR19_ARMOS</name>
<dbReference type="GO" id="GO:0004672">
    <property type="term" value="F:protein kinase activity"/>
    <property type="evidence" value="ECO:0007669"/>
    <property type="project" value="InterPro"/>
</dbReference>
<proteinExistence type="predicted"/>
<dbReference type="Proteomes" id="UP000219338">
    <property type="component" value="Unassembled WGS sequence"/>
</dbReference>
<evidence type="ECO:0000259" key="1">
    <source>
        <dbReference type="PROSITE" id="PS50011"/>
    </source>
</evidence>
<accession>A0A284RR19</accession>
<dbReference type="InterPro" id="IPR011009">
    <property type="entry name" value="Kinase-like_dom_sf"/>
</dbReference>
<evidence type="ECO:0000313" key="2">
    <source>
        <dbReference type="EMBL" id="SJL11201.1"/>
    </source>
</evidence>
<keyword evidence="3" id="KW-1185">Reference proteome</keyword>
<dbReference type="GO" id="GO:0005524">
    <property type="term" value="F:ATP binding"/>
    <property type="evidence" value="ECO:0007669"/>
    <property type="project" value="InterPro"/>
</dbReference>
<gene>
    <name evidence="2" type="ORF">ARMOST_14604</name>
</gene>
<dbReference type="AlphaFoldDB" id="A0A284RR19"/>
<reference evidence="3" key="1">
    <citation type="journal article" date="2017" name="Nat. Ecol. Evol.">
        <title>Genome expansion and lineage-specific genetic innovations in the forest pathogenic fungi Armillaria.</title>
        <authorList>
            <person name="Sipos G."/>
            <person name="Prasanna A.N."/>
            <person name="Walter M.C."/>
            <person name="O'Connor E."/>
            <person name="Balint B."/>
            <person name="Krizsan K."/>
            <person name="Kiss B."/>
            <person name="Hess J."/>
            <person name="Varga T."/>
            <person name="Slot J."/>
            <person name="Riley R."/>
            <person name="Boka B."/>
            <person name="Rigling D."/>
            <person name="Barry K."/>
            <person name="Lee J."/>
            <person name="Mihaltcheva S."/>
            <person name="LaButti K."/>
            <person name="Lipzen A."/>
            <person name="Waldron R."/>
            <person name="Moloney N.M."/>
            <person name="Sperisen C."/>
            <person name="Kredics L."/>
            <person name="Vagvoelgyi C."/>
            <person name="Patrignani A."/>
            <person name="Fitzpatrick D."/>
            <person name="Nagy I."/>
            <person name="Doyle S."/>
            <person name="Anderson J.B."/>
            <person name="Grigoriev I.V."/>
            <person name="Gueldener U."/>
            <person name="Muensterkoetter M."/>
            <person name="Nagy L.G."/>
        </authorList>
    </citation>
    <scope>NUCLEOTIDE SEQUENCE [LARGE SCALE GENOMIC DNA]</scope>
    <source>
        <strain evidence="3">C18/9</strain>
    </source>
</reference>
<dbReference type="EMBL" id="FUEG01000013">
    <property type="protein sequence ID" value="SJL11201.1"/>
    <property type="molecule type" value="Genomic_DNA"/>
</dbReference>
<dbReference type="PROSITE" id="PS50011">
    <property type="entry name" value="PROTEIN_KINASE_DOM"/>
    <property type="match status" value="1"/>
</dbReference>
<sequence length="63" mass="7247">MINKLDVRHNDMRPGNIIVTPSGDPVVFDFAMADCEIDPDKHDEEIFKWIGDELAKPSSWARY</sequence>
<organism evidence="2 3">
    <name type="scientific">Armillaria ostoyae</name>
    <name type="common">Armillaria root rot fungus</name>
    <dbReference type="NCBI Taxonomy" id="47428"/>
    <lineage>
        <taxon>Eukaryota</taxon>
        <taxon>Fungi</taxon>
        <taxon>Dikarya</taxon>
        <taxon>Basidiomycota</taxon>
        <taxon>Agaricomycotina</taxon>
        <taxon>Agaricomycetes</taxon>
        <taxon>Agaricomycetidae</taxon>
        <taxon>Agaricales</taxon>
        <taxon>Marasmiineae</taxon>
        <taxon>Physalacriaceae</taxon>
        <taxon>Armillaria</taxon>
    </lineage>
</organism>
<protein>
    <recommendedName>
        <fullName evidence="1">Protein kinase domain-containing protein</fullName>
    </recommendedName>
</protein>
<dbReference type="OrthoDB" id="3138711at2759"/>